<dbReference type="AlphaFoldDB" id="A0A8T4C6E4"/>
<dbReference type="EMBL" id="VGJJ01000008">
    <property type="protein sequence ID" value="MBM3282059.1"/>
    <property type="molecule type" value="Genomic_DNA"/>
</dbReference>
<comment type="caution">
    <text evidence="2">The sequence shown here is derived from an EMBL/GenBank/DDBJ whole genome shotgun (WGS) entry which is preliminary data.</text>
</comment>
<reference evidence="2" key="1">
    <citation type="submission" date="2019-03" db="EMBL/GenBank/DDBJ databases">
        <title>Lake Tanganyika Metagenome-Assembled Genomes (MAGs).</title>
        <authorList>
            <person name="Tran P."/>
        </authorList>
    </citation>
    <scope>NUCLEOTIDE SEQUENCE</scope>
    <source>
        <strain evidence="2">M_DeepCast_50m_m2_156</strain>
    </source>
</reference>
<organism evidence="2 3">
    <name type="scientific">Candidatus Iainarchaeum sp</name>
    <dbReference type="NCBI Taxonomy" id="3101447"/>
    <lineage>
        <taxon>Archaea</taxon>
        <taxon>Candidatus Iainarchaeota</taxon>
        <taxon>Candidatus Iainarchaeia</taxon>
        <taxon>Candidatus Iainarchaeales</taxon>
        <taxon>Candidatus Iainarchaeaceae</taxon>
        <taxon>Candidatus Iainarchaeum</taxon>
    </lineage>
</organism>
<evidence type="ECO:0000256" key="1">
    <source>
        <dbReference type="SAM" id="MobiDB-lite"/>
    </source>
</evidence>
<feature type="compositionally biased region" description="Low complexity" evidence="1">
    <location>
        <begin position="29"/>
        <end position="46"/>
    </location>
</feature>
<gene>
    <name evidence="2" type="ORF">FJY86_01815</name>
</gene>
<proteinExistence type="predicted"/>
<feature type="region of interest" description="Disordered" evidence="1">
    <location>
        <begin position="1"/>
        <end position="71"/>
    </location>
</feature>
<name>A0A8T4C6E4_9ARCH</name>
<sequence length="120" mass="13163">MGLGEWIGRRVHNWTTKPFPEGMPPANGAKSSTPAATSSPTKSSPSNRMDASPSAPAQTIPAIANETPKESAQEIAEKIMILIPYIKQYRSQGMLAEEIESFLKEHGWPEYIVRKALQKA</sequence>
<accession>A0A8T4C6E4</accession>
<evidence type="ECO:0000313" key="3">
    <source>
        <dbReference type="Proteomes" id="UP000774699"/>
    </source>
</evidence>
<dbReference type="Proteomes" id="UP000774699">
    <property type="component" value="Unassembled WGS sequence"/>
</dbReference>
<evidence type="ECO:0000313" key="2">
    <source>
        <dbReference type="EMBL" id="MBM3282059.1"/>
    </source>
</evidence>
<protein>
    <submittedName>
        <fullName evidence="2">Uncharacterized protein</fullName>
    </submittedName>
</protein>